<name>A0AAW1WBW1_RUBAR</name>
<sequence>MPRSTLRLSDCHRPPTIQSTSQAHFTITPHQAPPSPVQVPHGSRLHPSFHHHRVLPSLTSFSPPVAGTFINRPEPSSASLFWTSQAADTIVPSQSLDSLKLSRSLN</sequence>
<accession>A0AAW1WBW1</accession>
<evidence type="ECO:0000313" key="2">
    <source>
        <dbReference type="Proteomes" id="UP001457282"/>
    </source>
</evidence>
<dbReference type="EMBL" id="JBEDUW010000006">
    <property type="protein sequence ID" value="KAK9921505.1"/>
    <property type="molecule type" value="Genomic_DNA"/>
</dbReference>
<reference evidence="1 2" key="1">
    <citation type="journal article" date="2023" name="G3 (Bethesda)">
        <title>A chromosome-length genome assembly and annotation of blackberry (Rubus argutus, cv. 'Hillquist').</title>
        <authorList>
            <person name="Bruna T."/>
            <person name="Aryal R."/>
            <person name="Dudchenko O."/>
            <person name="Sargent D.J."/>
            <person name="Mead D."/>
            <person name="Buti M."/>
            <person name="Cavallini A."/>
            <person name="Hytonen T."/>
            <person name="Andres J."/>
            <person name="Pham M."/>
            <person name="Weisz D."/>
            <person name="Mascagni F."/>
            <person name="Usai G."/>
            <person name="Natali L."/>
            <person name="Bassil N."/>
            <person name="Fernandez G.E."/>
            <person name="Lomsadze A."/>
            <person name="Armour M."/>
            <person name="Olukolu B."/>
            <person name="Poorten T."/>
            <person name="Britton C."/>
            <person name="Davik J."/>
            <person name="Ashrafi H."/>
            <person name="Aiden E.L."/>
            <person name="Borodovsky M."/>
            <person name="Worthington M."/>
        </authorList>
    </citation>
    <scope>NUCLEOTIDE SEQUENCE [LARGE SCALE GENOMIC DNA]</scope>
    <source>
        <strain evidence="1">PI 553951</strain>
    </source>
</reference>
<dbReference type="Proteomes" id="UP001457282">
    <property type="component" value="Unassembled WGS sequence"/>
</dbReference>
<evidence type="ECO:0000313" key="1">
    <source>
        <dbReference type="EMBL" id="KAK9921505.1"/>
    </source>
</evidence>
<proteinExistence type="predicted"/>
<organism evidence="1 2">
    <name type="scientific">Rubus argutus</name>
    <name type="common">Southern blackberry</name>
    <dbReference type="NCBI Taxonomy" id="59490"/>
    <lineage>
        <taxon>Eukaryota</taxon>
        <taxon>Viridiplantae</taxon>
        <taxon>Streptophyta</taxon>
        <taxon>Embryophyta</taxon>
        <taxon>Tracheophyta</taxon>
        <taxon>Spermatophyta</taxon>
        <taxon>Magnoliopsida</taxon>
        <taxon>eudicotyledons</taxon>
        <taxon>Gunneridae</taxon>
        <taxon>Pentapetalae</taxon>
        <taxon>rosids</taxon>
        <taxon>fabids</taxon>
        <taxon>Rosales</taxon>
        <taxon>Rosaceae</taxon>
        <taxon>Rosoideae</taxon>
        <taxon>Rosoideae incertae sedis</taxon>
        <taxon>Rubus</taxon>
    </lineage>
</organism>
<keyword evidence="2" id="KW-1185">Reference proteome</keyword>
<gene>
    <name evidence="1" type="ORF">M0R45_030014</name>
</gene>
<comment type="caution">
    <text evidence="1">The sequence shown here is derived from an EMBL/GenBank/DDBJ whole genome shotgun (WGS) entry which is preliminary data.</text>
</comment>
<dbReference type="AlphaFoldDB" id="A0AAW1WBW1"/>
<protein>
    <submittedName>
        <fullName evidence="1">Uncharacterized protein</fullName>
    </submittedName>
</protein>